<evidence type="ECO:0000259" key="2">
    <source>
        <dbReference type="Pfam" id="PF04945"/>
    </source>
</evidence>
<protein>
    <recommendedName>
        <fullName evidence="2">YHS domain-containing protein</fullName>
    </recommendedName>
</protein>
<dbReference type="EMBL" id="BAABBA010000034">
    <property type="protein sequence ID" value="GAA3511753.1"/>
    <property type="molecule type" value="Genomic_DNA"/>
</dbReference>
<evidence type="ECO:0000313" key="3">
    <source>
        <dbReference type="EMBL" id="GAA3511753.1"/>
    </source>
</evidence>
<dbReference type="InterPro" id="IPR009078">
    <property type="entry name" value="Ferritin-like_SF"/>
</dbReference>
<dbReference type="InterPro" id="IPR012348">
    <property type="entry name" value="RNR-like"/>
</dbReference>
<comment type="caution">
    <text evidence="3">The sequence shown here is derived from an EMBL/GenBank/DDBJ whole genome shotgun (WGS) entry which is preliminary data.</text>
</comment>
<evidence type="ECO:0000256" key="1">
    <source>
        <dbReference type="SAM" id="MobiDB-lite"/>
    </source>
</evidence>
<keyword evidence="4" id="KW-1185">Reference proteome</keyword>
<evidence type="ECO:0000313" key="4">
    <source>
        <dbReference type="Proteomes" id="UP001499841"/>
    </source>
</evidence>
<dbReference type="Pfam" id="PF04945">
    <property type="entry name" value="YHS"/>
    <property type="match status" value="1"/>
</dbReference>
<accession>A0ABP6UMZ7</accession>
<organism evidence="3 4">
    <name type="scientific">Georgenia daeguensis</name>
    <dbReference type="NCBI Taxonomy" id="908355"/>
    <lineage>
        <taxon>Bacteria</taxon>
        <taxon>Bacillati</taxon>
        <taxon>Actinomycetota</taxon>
        <taxon>Actinomycetes</taxon>
        <taxon>Micrococcales</taxon>
        <taxon>Bogoriellaceae</taxon>
        <taxon>Georgenia</taxon>
    </lineage>
</organism>
<dbReference type="InterPro" id="IPR007029">
    <property type="entry name" value="YHS_dom"/>
</dbReference>
<dbReference type="Gene3D" id="1.10.620.20">
    <property type="entry name" value="Ribonucleotide Reductase, subunit A"/>
    <property type="match status" value="1"/>
</dbReference>
<dbReference type="Proteomes" id="UP001499841">
    <property type="component" value="Unassembled WGS sequence"/>
</dbReference>
<name>A0ABP6UMZ7_9MICO</name>
<feature type="region of interest" description="Disordered" evidence="1">
    <location>
        <begin position="1"/>
        <end position="45"/>
    </location>
</feature>
<feature type="compositionally biased region" description="Basic and acidic residues" evidence="1">
    <location>
        <begin position="1"/>
        <end position="28"/>
    </location>
</feature>
<gene>
    <name evidence="3" type="ORF">GCM10022262_39870</name>
</gene>
<dbReference type="SUPFAM" id="SSF47240">
    <property type="entry name" value="Ferritin-like"/>
    <property type="match status" value="1"/>
</dbReference>
<feature type="domain" description="YHS" evidence="2">
    <location>
        <begin position="68"/>
        <end position="93"/>
    </location>
</feature>
<sequence length="95" mass="10189">MTHDHGSHEHHDHGSHEHHGHGSHEHGAHGGHSHTAVDAPAEELAECPVMPGSMVVKAEAEASGLVREYEGKTYYLCCDACGPMFDADPKKYAVA</sequence>
<dbReference type="RefSeq" id="WP_345045187.1">
    <property type="nucleotide sequence ID" value="NZ_BAABBA010000034.1"/>
</dbReference>
<proteinExistence type="predicted"/>
<reference evidence="4" key="1">
    <citation type="journal article" date="2019" name="Int. J. Syst. Evol. Microbiol.">
        <title>The Global Catalogue of Microorganisms (GCM) 10K type strain sequencing project: providing services to taxonomists for standard genome sequencing and annotation.</title>
        <authorList>
            <consortium name="The Broad Institute Genomics Platform"/>
            <consortium name="The Broad Institute Genome Sequencing Center for Infectious Disease"/>
            <person name="Wu L."/>
            <person name="Ma J."/>
        </authorList>
    </citation>
    <scope>NUCLEOTIDE SEQUENCE [LARGE SCALE GENOMIC DNA]</scope>
    <source>
        <strain evidence="4">JCM 17459</strain>
    </source>
</reference>